<dbReference type="STRING" id="398512.Bccel_3251"/>
<dbReference type="Gene3D" id="3.30.930.10">
    <property type="entry name" value="Bira Bifunctional Protein, Domain 2"/>
    <property type="match status" value="1"/>
</dbReference>
<comment type="caution">
    <text evidence="7">The sequence shown here is derived from an EMBL/GenBank/DDBJ whole genome shotgun (WGS) entry which is preliminary data.</text>
</comment>
<dbReference type="InterPro" id="IPR002314">
    <property type="entry name" value="aa-tRNA-synt_IIb"/>
</dbReference>
<accession>A0A0L6JQL1</accession>
<gene>
    <name evidence="7" type="ORF">Bccel_3251</name>
</gene>
<dbReference type="PATRIC" id="fig|398512.5.peg.3410"/>
<dbReference type="GO" id="GO:0140096">
    <property type="term" value="F:catalytic activity, acting on a protein"/>
    <property type="evidence" value="ECO:0007669"/>
    <property type="project" value="UniProtKB-ARBA"/>
</dbReference>
<dbReference type="OrthoDB" id="5417309at2"/>
<dbReference type="Pfam" id="PF00587">
    <property type="entry name" value="tRNA-synt_2b"/>
    <property type="match status" value="1"/>
</dbReference>
<dbReference type="GO" id="GO:0005524">
    <property type="term" value="F:ATP binding"/>
    <property type="evidence" value="ECO:0007669"/>
    <property type="project" value="UniProtKB-KW"/>
</dbReference>
<evidence type="ECO:0000313" key="7">
    <source>
        <dbReference type="EMBL" id="KNY27980.1"/>
    </source>
</evidence>
<dbReference type="EMBL" id="LGTC01000001">
    <property type="protein sequence ID" value="KNY27980.1"/>
    <property type="molecule type" value="Genomic_DNA"/>
</dbReference>
<evidence type="ECO:0000256" key="3">
    <source>
        <dbReference type="ARBA" id="ARBA00022840"/>
    </source>
</evidence>
<keyword evidence="8" id="KW-1185">Reference proteome</keyword>
<dbReference type="Proteomes" id="UP000036923">
    <property type="component" value="Unassembled WGS sequence"/>
</dbReference>
<proteinExistence type="predicted"/>
<name>A0A0L6JQL1_9FIRM</name>
<dbReference type="eggNOG" id="COG0441">
    <property type="taxonomic scope" value="Bacteria"/>
</dbReference>
<evidence type="ECO:0000256" key="1">
    <source>
        <dbReference type="ARBA" id="ARBA00022598"/>
    </source>
</evidence>
<evidence type="ECO:0000256" key="2">
    <source>
        <dbReference type="ARBA" id="ARBA00022741"/>
    </source>
</evidence>
<dbReference type="EC" id="6.1.1.26" evidence="7"/>
<dbReference type="AlphaFoldDB" id="A0A0L6JQL1"/>
<dbReference type="PROSITE" id="PS50862">
    <property type="entry name" value="AA_TRNA_LIGASE_II"/>
    <property type="match status" value="1"/>
</dbReference>
<evidence type="ECO:0000259" key="6">
    <source>
        <dbReference type="PROSITE" id="PS50862"/>
    </source>
</evidence>
<feature type="domain" description="Aminoacyl-transfer RNA synthetases class-II family profile" evidence="6">
    <location>
        <begin position="79"/>
        <end position="254"/>
    </location>
</feature>
<organism evidence="7 8">
    <name type="scientific">Pseudobacteroides cellulosolvens ATCC 35603 = DSM 2933</name>
    <dbReference type="NCBI Taxonomy" id="398512"/>
    <lineage>
        <taxon>Bacteria</taxon>
        <taxon>Bacillati</taxon>
        <taxon>Bacillota</taxon>
        <taxon>Clostridia</taxon>
        <taxon>Eubacteriales</taxon>
        <taxon>Oscillospiraceae</taxon>
        <taxon>Pseudobacteroides</taxon>
    </lineage>
</organism>
<keyword evidence="2" id="KW-0547">Nucleotide-binding</keyword>
<protein>
    <submittedName>
        <fullName evidence="7">Pyrrolysyl-tRNA synthetase</fullName>
        <ecNumber evidence="7">6.1.1.26</ecNumber>
    </submittedName>
</protein>
<evidence type="ECO:0000256" key="5">
    <source>
        <dbReference type="ARBA" id="ARBA00023146"/>
    </source>
</evidence>
<dbReference type="NCBIfam" id="TIGR02367">
    <property type="entry name" value="PylS_Cterm"/>
    <property type="match status" value="1"/>
</dbReference>
<dbReference type="SUPFAM" id="SSF55681">
    <property type="entry name" value="Class II aaRS and biotin synthetases"/>
    <property type="match status" value="1"/>
</dbReference>
<sequence length="278" mass="31812">MSILWSESQKKRLGELGAKNEQMIIEFDTLKERDSEFKKIEKVLAREGRSRLEEYRKMTKRPPICELETKLINALNNIGFVQVTTPVLLSKGLLEKMTIDDNHTLFSQVFWVDGGKCLRPMLAPNLYYILKDLVRIWEMPVRIFEIGSCFRKESQGSEHLSEFTMLNLVEWGTADEDREKRIEELAKVVMKTVGIEGYHLERTSSVVYGDTVDVMLCDTELGSSAMGPHFLDEKWGMTGPWIGIGFGLERLLMAKEGGRNIHSMGKSITYLNGVRLNI</sequence>
<keyword evidence="3" id="KW-0067">ATP-binding</keyword>
<dbReference type="RefSeq" id="WP_036939018.1">
    <property type="nucleotide sequence ID" value="NZ_JQKC01000008.1"/>
</dbReference>
<dbReference type="GO" id="GO:0006418">
    <property type="term" value="P:tRNA aminoacylation for protein translation"/>
    <property type="evidence" value="ECO:0007669"/>
    <property type="project" value="InterPro"/>
</dbReference>
<dbReference type="InterPro" id="IPR023877">
    <property type="entry name" value="Pyrrolysyl-tRNA_ligase_C"/>
</dbReference>
<dbReference type="Gene3D" id="1.10.287.540">
    <property type="entry name" value="Helix hairpin bin"/>
    <property type="match status" value="1"/>
</dbReference>
<dbReference type="InterPro" id="IPR006195">
    <property type="entry name" value="aa-tRNA-synth_II"/>
</dbReference>
<keyword evidence="5 7" id="KW-0030">Aminoacyl-tRNA synthetase</keyword>
<reference evidence="8" key="1">
    <citation type="submission" date="2015-07" db="EMBL/GenBank/DDBJ databases">
        <title>Near-Complete Genome Sequence of the Cellulolytic Bacterium Bacteroides (Pseudobacteroides) cellulosolvens ATCC 35603.</title>
        <authorList>
            <person name="Dassa B."/>
            <person name="Utturkar S.M."/>
            <person name="Klingeman D.M."/>
            <person name="Hurt R.A."/>
            <person name="Keller M."/>
            <person name="Xu J."/>
            <person name="Reddy Y.H.K."/>
            <person name="Borovok I."/>
            <person name="Grinberg I.R."/>
            <person name="Lamed R."/>
            <person name="Zhivin O."/>
            <person name="Bayer E.A."/>
            <person name="Brown S.D."/>
        </authorList>
    </citation>
    <scope>NUCLEOTIDE SEQUENCE [LARGE SCALE GENOMIC DNA]</scope>
    <source>
        <strain evidence="8">DSM 2933</strain>
    </source>
</reference>
<dbReference type="InterPro" id="IPR045864">
    <property type="entry name" value="aa-tRNA-synth_II/BPL/LPL"/>
</dbReference>
<evidence type="ECO:0000313" key="8">
    <source>
        <dbReference type="Proteomes" id="UP000036923"/>
    </source>
</evidence>
<keyword evidence="1 7" id="KW-0436">Ligase</keyword>
<dbReference type="GO" id="GO:0043767">
    <property type="term" value="F:pyrrolysyl-tRNA synthetase activity"/>
    <property type="evidence" value="ECO:0007669"/>
    <property type="project" value="UniProtKB-EC"/>
</dbReference>
<evidence type="ECO:0000256" key="4">
    <source>
        <dbReference type="ARBA" id="ARBA00022917"/>
    </source>
</evidence>
<keyword evidence="4" id="KW-0648">Protein biosynthesis</keyword>
<dbReference type="GO" id="GO:0016740">
    <property type="term" value="F:transferase activity"/>
    <property type="evidence" value="ECO:0007669"/>
    <property type="project" value="UniProtKB-ARBA"/>
</dbReference>